<dbReference type="GO" id="GO:0008757">
    <property type="term" value="F:S-adenosylmethionine-dependent methyltransferase activity"/>
    <property type="evidence" value="ECO:0007669"/>
    <property type="project" value="InterPro"/>
</dbReference>
<dbReference type="InterPro" id="IPR029063">
    <property type="entry name" value="SAM-dependent_MTases_sf"/>
</dbReference>
<dbReference type="Pfam" id="PF08241">
    <property type="entry name" value="Methyltransf_11"/>
    <property type="match status" value="1"/>
</dbReference>
<evidence type="ECO:0000256" key="1">
    <source>
        <dbReference type="ARBA" id="ARBA00005189"/>
    </source>
</evidence>
<evidence type="ECO:0000256" key="4">
    <source>
        <dbReference type="ARBA" id="ARBA00025707"/>
    </source>
</evidence>
<proteinExistence type="predicted"/>
<protein>
    <submittedName>
        <fullName evidence="6">Class I SAM-dependent methyltransferase</fullName>
    </submittedName>
</protein>
<organism evidence="6 7">
    <name type="scientific">Leptospira fluminis</name>
    <dbReference type="NCBI Taxonomy" id="2484979"/>
    <lineage>
        <taxon>Bacteria</taxon>
        <taxon>Pseudomonadati</taxon>
        <taxon>Spirochaetota</taxon>
        <taxon>Spirochaetia</taxon>
        <taxon>Leptospirales</taxon>
        <taxon>Leptospiraceae</taxon>
        <taxon>Leptospira</taxon>
    </lineage>
</organism>
<dbReference type="Proteomes" id="UP000297855">
    <property type="component" value="Unassembled WGS sequence"/>
</dbReference>
<dbReference type="GO" id="GO:0032259">
    <property type="term" value="P:methylation"/>
    <property type="evidence" value="ECO:0007669"/>
    <property type="project" value="UniProtKB-KW"/>
</dbReference>
<dbReference type="SUPFAM" id="SSF53335">
    <property type="entry name" value="S-adenosyl-L-methionine-dependent methyltransferases"/>
    <property type="match status" value="1"/>
</dbReference>
<dbReference type="AlphaFoldDB" id="A0A4R9GRW6"/>
<dbReference type="CDD" id="cd02440">
    <property type="entry name" value="AdoMet_MTases"/>
    <property type="match status" value="1"/>
</dbReference>
<gene>
    <name evidence="6" type="ORF">EHO61_02895</name>
</gene>
<dbReference type="InterPro" id="IPR013216">
    <property type="entry name" value="Methyltransf_11"/>
</dbReference>
<accession>A0A4R9GRW6</accession>
<dbReference type="Gene3D" id="3.40.50.150">
    <property type="entry name" value="Vaccinia Virus protein VP39"/>
    <property type="match status" value="1"/>
</dbReference>
<evidence type="ECO:0000313" key="6">
    <source>
        <dbReference type="EMBL" id="TGK20831.1"/>
    </source>
</evidence>
<dbReference type="EMBL" id="RQEV01000003">
    <property type="protein sequence ID" value="TGK20831.1"/>
    <property type="molecule type" value="Genomic_DNA"/>
</dbReference>
<comment type="pathway">
    <text evidence="1">Lipid metabolism.</text>
</comment>
<keyword evidence="7" id="KW-1185">Reference proteome</keyword>
<comment type="pathway">
    <text evidence="4">Phospholipid metabolism.</text>
</comment>
<dbReference type="PANTHER" id="PTHR44307">
    <property type="entry name" value="PHOSPHOETHANOLAMINE METHYLTRANSFERASE"/>
    <property type="match status" value="1"/>
</dbReference>
<sequence>MDPFGWRKRKEAPDTLAHLYLNIGSASSWANFGYWKNTKEYPTAARNLALLLGEAATLSADDRVLDLGCGCGDQLSVWSETFGIPSNRIVAINSSQEQVSYAEKKWRGLLPSLDLRFADADSLTEFPDDSYDKILCLDSAYFFRDRRKFIKETFRILKPGGKFCSAELVFAAVKLSWKERLERNILSFLAGIPSSNRFSYEELAGLHAAEGFEQTSFEILDEYVFDGFAEFLQKVLPSMEGVPSGLALRYLRFGEFLASEKRRKFFRYVLYTLQK</sequence>
<comment type="caution">
    <text evidence="6">The sequence shown here is derived from an EMBL/GenBank/DDBJ whole genome shotgun (WGS) entry which is preliminary data.</text>
</comment>
<evidence type="ECO:0000256" key="2">
    <source>
        <dbReference type="ARBA" id="ARBA00022603"/>
    </source>
</evidence>
<feature type="domain" description="Methyltransferase type 11" evidence="5">
    <location>
        <begin position="65"/>
        <end position="164"/>
    </location>
</feature>
<keyword evidence="3 6" id="KW-0808">Transferase</keyword>
<name>A0A4R9GRW6_9LEPT</name>
<keyword evidence="2 6" id="KW-0489">Methyltransferase</keyword>
<reference evidence="6" key="1">
    <citation type="journal article" date="2019" name="PLoS Negl. Trop. Dis.">
        <title>Revisiting the worldwide diversity of Leptospira species in the environment.</title>
        <authorList>
            <person name="Vincent A.T."/>
            <person name="Schiettekatte O."/>
            <person name="Bourhy P."/>
            <person name="Veyrier F.J."/>
            <person name="Picardeau M."/>
        </authorList>
    </citation>
    <scope>NUCLEOTIDE SEQUENCE [LARGE SCALE GENOMIC DNA]</scope>
    <source>
        <strain evidence="6">SCS5</strain>
    </source>
</reference>
<dbReference type="OrthoDB" id="9772751at2"/>
<evidence type="ECO:0000259" key="5">
    <source>
        <dbReference type="Pfam" id="PF08241"/>
    </source>
</evidence>
<dbReference type="RefSeq" id="WP_135812129.1">
    <property type="nucleotide sequence ID" value="NZ_RQEV01000003.1"/>
</dbReference>
<evidence type="ECO:0000256" key="3">
    <source>
        <dbReference type="ARBA" id="ARBA00022679"/>
    </source>
</evidence>
<evidence type="ECO:0000313" key="7">
    <source>
        <dbReference type="Proteomes" id="UP000297855"/>
    </source>
</evidence>
<dbReference type="PANTHER" id="PTHR44307:SF2">
    <property type="entry name" value="PHOSPHOETHANOLAMINE METHYLTRANSFERASE ISOFORM X1"/>
    <property type="match status" value="1"/>
</dbReference>